<evidence type="ECO:0000256" key="1">
    <source>
        <dbReference type="SAM" id="MobiDB-lite"/>
    </source>
</evidence>
<gene>
    <name evidence="2" type="ORF">PHMEG_0006728</name>
</gene>
<comment type="caution">
    <text evidence="2">The sequence shown here is derived from an EMBL/GenBank/DDBJ whole genome shotgun (WGS) entry which is preliminary data.</text>
</comment>
<evidence type="ECO:0000313" key="2">
    <source>
        <dbReference type="EMBL" id="OWZ19080.1"/>
    </source>
</evidence>
<protein>
    <submittedName>
        <fullName evidence="2">Uncharacterized protein</fullName>
    </submittedName>
</protein>
<reference evidence="3" key="1">
    <citation type="submission" date="2017-03" db="EMBL/GenBank/DDBJ databases">
        <title>Phytopthora megakarya and P. palmivora, two closely related causual agents of cacao black pod achieved similar genome size and gene model numbers by different mechanisms.</title>
        <authorList>
            <person name="Ali S."/>
            <person name="Shao J."/>
            <person name="Larry D.J."/>
            <person name="Kronmiller B."/>
            <person name="Shen D."/>
            <person name="Strem M.D."/>
            <person name="Melnick R.L."/>
            <person name="Guiltinan M.J."/>
            <person name="Tyler B.M."/>
            <person name="Meinhardt L.W."/>
            <person name="Bailey B.A."/>
        </authorList>
    </citation>
    <scope>NUCLEOTIDE SEQUENCE [LARGE SCALE GENOMIC DNA]</scope>
    <source>
        <strain evidence="3">zdho120</strain>
    </source>
</reference>
<sequence length="156" mass="17447">MESVETTMIDTLMVAQCTTMLDERGHVAAANDHERRAAAERTFARSGNPHPKGDGNFSNDRSHARDNSSGRQSYDPCAACWGLTLSVHYCYKRYKLCKQVHDAGKCEAFNELASLLRSKVDKNDLTPMLQSVMYEDPLNYAARPLNLGWFLSGCHS</sequence>
<dbReference type="EMBL" id="NBNE01000491">
    <property type="protein sequence ID" value="OWZ19080.1"/>
    <property type="molecule type" value="Genomic_DNA"/>
</dbReference>
<organism evidence="2 3">
    <name type="scientific">Phytophthora megakarya</name>
    <dbReference type="NCBI Taxonomy" id="4795"/>
    <lineage>
        <taxon>Eukaryota</taxon>
        <taxon>Sar</taxon>
        <taxon>Stramenopiles</taxon>
        <taxon>Oomycota</taxon>
        <taxon>Peronosporomycetes</taxon>
        <taxon>Peronosporales</taxon>
        <taxon>Peronosporaceae</taxon>
        <taxon>Phytophthora</taxon>
    </lineage>
</organism>
<feature type="compositionally biased region" description="Basic and acidic residues" evidence="1">
    <location>
        <begin position="33"/>
        <end position="43"/>
    </location>
</feature>
<dbReference type="Proteomes" id="UP000198211">
    <property type="component" value="Unassembled WGS sequence"/>
</dbReference>
<proteinExistence type="predicted"/>
<name>A0A225WQC8_9STRA</name>
<dbReference type="AlphaFoldDB" id="A0A225WQC8"/>
<keyword evidence="3" id="KW-1185">Reference proteome</keyword>
<accession>A0A225WQC8</accession>
<evidence type="ECO:0000313" key="3">
    <source>
        <dbReference type="Proteomes" id="UP000198211"/>
    </source>
</evidence>
<feature type="region of interest" description="Disordered" evidence="1">
    <location>
        <begin position="33"/>
        <end position="73"/>
    </location>
</feature>